<name>K3WDM1_GLOUD</name>
<protein>
    <recommendedName>
        <fullName evidence="4">M96 mating-specific protein family</fullName>
    </recommendedName>
</protein>
<dbReference type="AlphaFoldDB" id="K3WDM1"/>
<evidence type="ECO:0000313" key="3">
    <source>
        <dbReference type="Proteomes" id="UP000019132"/>
    </source>
</evidence>
<organism evidence="2 3">
    <name type="scientific">Globisporangium ultimum (strain ATCC 200006 / CBS 805.95 / DAOM BR144)</name>
    <name type="common">Pythium ultimum</name>
    <dbReference type="NCBI Taxonomy" id="431595"/>
    <lineage>
        <taxon>Eukaryota</taxon>
        <taxon>Sar</taxon>
        <taxon>Stramenopiles</taxon>
        <taxon>Oomycota</taxon>
        <taxon>Peronosporomycetes</taxon>
        <taxon>Pythiales</taxon>
        <taxon>Pythiaceae</taxon>
        <taxon>Globisporangium</taxon>
    </lineage>
</organism>
<dbReference type="InParanoid" id="K3WDM1"/>
<feature type="compositionally biased region" description="Basic and acidic residues" evidence="1">
    <location>
        <begin position="109"/>
        <end position="125"/>
    </location>
</feature>
<feature type="region of interest" description="Disordered" evidence="1">
    <location>
        <begin position="96"/>
        <end position="125"/>
    </location>
</feature>
<keyword evidence="3" id="KW-1185">Reference proteome</keyword>
<evidence type="ECO:0000256" key="1">
    <source>
        <dbReference type="SAM" id="MobiDB-lite"/>
    </source>
</evidence>
<sequence>MTTHWMDDGAVLAAALAFVDECESSLAVADLDDAPLPTLEASGIVQDELVVDECTAIDELLDFETTRHSVDANAGVPQLPVVSAVLEANAPAVQHCAERTNPNIKKSREKPTRSDPNRSRNERKQELIYFRNKVAELEARLRDMLRQKKPREPPILSSATDQVRSVEERNGQELGFSTPLTAALSFHPTSESLWKEIASSQSNERARSERENIRLKLVLENQLRVANNLQKFLSKSTATRDIEECVYRSKGMHNLHPPTTDWTDNQVFESLLAGVHATYNEIDALLAAISLARSETPHVAAKMLTDESQDMFMEVFGSKVFPFDIQTTGKAVWNHFLSSKERIPYRHYSHTTPKKINAEEDTILENCILEMQLNQMVVRFRLKQFLRRYIEKDRVVVIWRGCFNPFELSGKPISGVQFVEKGFIVVKRPKINCNNMSLLQTCYITKPEFTGTKEEDESPIAAALLDFVLTTTAGNITASHQMIENALLEQMLHKSHRVS</sequence>
<reference evidence="3" key="2">
    <citation type="submission" date="2010-04" db="EMBL/GenBank/DDBJ databases">
        <authorList>
            <person name="Buell R."/>
            <person name="Hamilton J."/>
            <person name="Hostetler J."/>
        </authorList>
    </citation>
    <scope>NUCLEOTIDE SEQUENCE [LARGE SCALE GENOMIC DNA]</scope>
    <source>
        <strain evidence="3">DAOM:BR144</strain>
    </source>
</reference>
<dbReference type="EMBL" id="GL376628">
    <property type="status" value="NOT_ANNOTATED_CDS"/>
    <property type="molecule type" value="Genomic_DNA"/>
</dbReference>
<dbReference type="EnsemblProtists" id="PYU1_T003062">
    <property type="protein sequence ID" value="PYU1_T003062"/>
    <property type="gene ID" value="PYU1_G003058"/>
</dbReference>
<reference evidence="3" key="1">
    <citation type="journal article" date="2010" name="Genome Biol.">
        <title>Genome sequence of the necrotrophic plant pathogen Pythium ultimum reveals original pathogenicity mechanisms and effector repertoire.</title>
        <authorList>
            <person name="Levesque C.A."/>
            <person name="Brouwer H."/>
            <person name="Cano L."/>
            <person name="Hamilton J.P."/>
            <person name="Holt C."/>
            <person name="Huitema E."/>
            <person name="Raffaele S."/>
            <person name="Robideau G.P."/>
            <person name="Thines M."/>
            <person name="Win J."/>
            <person name="Zerillo M.M."/>
            <person name="Beakes G.W."/>
            <person name="Boore J.L."/>
            <person name="Busam D."/>
            <person name="Dumas B."/>
            <person name="Ferriera S."/>
            <person name="Fuerstenberg S.I."/>
            <person name="Gachon C.M."/>
            <person name="Gaulin E."/>
            <person name="Govers F."/>
            <person name="Grenville-Briggs L."/>
            <person name="Horner N."/>
            <person name="Hostetler J."/>
            <person name="Jiang R.H."/>
            <person name="Johnson J."/>
            <person name="Krajaejun T."/>
            <person name="Lin H."/>
            <person name="Meijer H.J."/>
            <person name="Moore B."/>
            <person name="Morris P."/>
            <person name="Phuntmart V."/>
            <person name="Puiu D."/>
            <person name="Shetty J."/>
            <person name="Stajich J.E."/>
            <person name="Tripathy S."/>
            <person name="Wawra S."/>
            <person name="van West P."/>
            <person name="Whitty B.R."/>
            <person name="Coutinho P.M."/>
            <person name="Henrissat B."/>
            <person name="Martin F."/>
            <person name="Thomas P.D."/>
            <person name="Tyler B.M."/>
            <person name="De Vries R.P."/>
            <person name="Kamoun S."/>
            <person name="Yandell M."/>
            <person name="Tisserat N."/>
            <person name="Buell C.R."/>
        </authorList>
    </citation>
    <scope>NUCLEOTIDE SEQUENCE</scope>
    <source>
        <strain evidence="3">DAOM:BR144</strain>
    </source>
</reference>
<accession>K3WDM1</accession>
<evidence type="ECO:0008006" key="4">
    <source>
        <dbReference type="Google" id="ProtNLM"/>
    </source>
</evidence>
<dbReference type="HOGENOM" id="CLU_027764_2_2_1"/>
<proteinExistence type="predicted"/>
<dbReference type="VEuPathDB" id="FungiDB:PYU1_G003058"/>
<dbReference type="PANTHER" id="PTHR35796:SF3">
    <property type="entry name" value="BHLH DOMAIN-CONTAINING PROTEIN"/>
    <property type="match status" value="1"/>
</dbReference>
<reference evidence="2" key="3">
    <citation type="submission" date="2015-02" db="UniProtKB">
        <authorList>
            <consortium name="EnsemblProtists"/>
        </authorList>
    </citation>
    <scope>IDENTIFICATION</scope>
    <source>
        <strain evidence="2">DAOM BR144</strain>
    </source>
</reference>
<dbReference type="PANTHER" id="PTHR35796">
    <property type="entry name" value="HYPOTHETICAL CYTOSOLIC PROTEIN"/>
    <property type="match status" value="1"/>
</dbReference>
<feature type="region of interest" description="Disordered" evidence="1">
    <location>
        <begin position="152"/>
        <end position="171"/>
    </location>
</feature>
<evidence type="ECO:0000313" key="2">
    <source>
        <dbReference type="EnsemblProtists" id="PYU1_T003062"/>
    </source>
</evidence>
<dbReference type="Proteomes" id="UP000019132">
    <property type="component" value="Unassembled WGS sequence"/>
</dbReference>